<evidence type="ECO:0000256" key="3">
    <source>
        <dbReference type="ARBA" id="ARBA00022448"/>
    </source>
</evidence>
<feature type="transmembrane region" description="Helical" evidence="9">
    <location>
        <begin position="433"/>
        <end position="456"/>
    </location>
</feature>
<keyword evidence="12" id="KW-1185">Reference proteome</keyword>
<feature type="transmembrane region" description="Helical" evidence="9">
    <location>
        <begin position="249"/>
        <end position="271"/>
    </location>
</feature>
<proteinExistence type="inferred from homology"/>
<dbReference type="EMBL" id="QKYT01000025">
    <property type="protein sequence ID" value="RIA97758.1"/>
    <property type="molecule type" value="Genomic_DNA"/>
</dbReference>
<feature type="transmembrane region" description="Helical" evidence="9">
    <location>
        <begin position="181"/>
        <end position="200"/>
    </location>
</feature>
<evidence type="ECO:0000256" key="8">
    <source>
        <dbReference type="SAM" id="MobiDB-lite"/>
    </source>
</evidence>
<feature type="compositionally biased region" description="Polar residues" evidence="8">
    <location>
        <begin position="14"/>
        <end position="28"/>
    </location>
</feature>
<evidence type="ECO:0000256" key="1">
    <source>
        <dbReference type="ARBA" id="ARBA00004141"/>
    </source>
</evidence>
<feature type="transmembrane region" description="Helical" evidence="9">
    <location>
        <begin position="147"/>
        <end position="169"/>
    </location>
</feature>
<comment type="subcellular location">
    <subcellularLocation>
        <location evidence="1">Membrane</location>
        <topology evidence="1">Multi-pass membrane protein</topology>
    </subcellularLocation>
</comment>
<feature type="transmembrane region" description="Helical" evidence="9">
    <location>
        <begin position="207"/>
        <end position="229"/>
    </location>
</feature>
<dbReference type="Pfam" id="PF01490">
    <property type="entry name" value="Aa_trans"/>
    <property type="match status" value="1"/>
</dbReference>
<evidence type="ECO:0000256" key="5">
    <source>
        <dbReference type="ARBA" id="ARBA00022970"/>
    </source>
</evidence>
<dbReference type="Proteomes" id="UP000265703">
    <property type="component" value="Unassembled WGS sequence"/>
</dbReference>
<accession>A0A397TIE5</accession>
<dbReference type="PANTHER" id="PTHR22950">
    <property type="entry name" value="AMINO ACID TRANSPORTER"/>
    <property type="match status" value="1"/>
</dbReference>
<dbReference type="GO" id="GO:0005774">
    <property type="term" value="C:vacuolar membrane"/>
    <property type="evidence" value="ECO:0007669"/>
    <property type="project" value="TreeGrafter"/>
</dbReference>
<dbReference type="PANTHER" id="PTHR22950:SF692">
    <property type="entry name" value="TRANSMEMBRANE AMINO ACID TRANSPORTER FAMILY PROTEIN"/>
    <property type="match status" value="1"/>
</dbReference>
<feature type="region of interest" description="Disordered" evidence="8">
    <location>
        <begin position="1"/>
        <end position="49"/>
    </location>
</feature>
<dbReference type="OrthoDB" id="655540at2759"/>
<feature type="transmembrane region" description="Helical" evidence="9">
    <location>
        <begin position="327"/>
        <end position="347"/>
    </location>
</feature>
<dbReference type="GO" id="GO:0015179">
    <property type="term" value="F:L-amino acid transmembrane transporter activity"/>
    <property type="evidence" value="ECO:0007669"/>
    <property type="project" value="TreeGrafter"/>
</dbReference>
<keyword evidence="6 9" id="KW-1133">Transmembrane helix</keyword>
<evidence type="ECO:0000256" key="6">
    <source>
        <dbReference type="ARBA" id="ARBA00022989"/>
    </source>
</evidence>
<keyword evidence="3" id="KW-0813">Transport</keyword>
<evidence type="ECO:0000256" key="4">
    <source>
        <dbReference type="ARBA" id="ARBA00022692"/>
    </source>
</evidence>
<feature type="transmembrane region" description="Helical" evidence="9">
    <location>
        <begin position="372"/>
        <end position="393"/>
    </location>
</feature>
<keyword evidence="7 9" id="KW-0472">Membrane</keyword>
<gene>
    <name evidence="11" type="ORF">C1645_871122</name>
</gene>
<evidence type="ECO:0000313" key="12">
    <source>
        <dbReference type="Proteomes" id="UP000265703"/>
    </source>
</evidence>
<feature type="transmembrane region" description="Helical" evidence="9">
    <location>
        <begin position="98"/>
        <end position="117"/>
    </location>
</feature>
<evidence type="ECO:0000256" key="2">
    <source>
        <dbReference type="ARBA" id="ARBA00008066"/>
    </source>
</evidence>
<evidence type="ECO:0000313" key="11">
    <source>
        <dbReference type="EMBL" id="RIA97758.1"/>
    </source>
</evidence>
<feature type="domain" description="Amino acid transporter transmembrane" evidence="10">
    <location>
        <begin position="68"/>
        <end position="453"/>
    </location>
</feature>
<feature type="transmembrane region" description="Helical" evidence="9">
    <location>
        <begin position="399"/>
        <end position="421"/>
    </location>
</feature>
<keyword evidence="4 9" id="KW-0812">Transmembrane</keyword>
<feature type="transmembrane region" description="Helical" evidence="9">
    <location>
        <begin position="283"/>
        <end position="307"/>
    </location>
</feature>
<dbReference type="STRING" id="658196.A0A397TIE5"/>
<reference evidence="11 12" key="1">
    <citation type="submission" date="2018-06" db="EMBL/GenBank/DDBJ databases">
        <title>Comparative genomics reveals the genomic features of Rhizophagus irregularis, R. cerebriforme, R. diaphanum and Gigaspora rosea, and their symbiotic lifestyle signature.</title>
        <authorList>
            <person name="Morin E."/>
            <person name="San Clemente H."/>
            <person name="Chen E.C.H."/>
            <person name="De La Providencia I."/>
            <person name="Hainaut M."/>
            <person name="Kuo A."/>
            <person name="Kohler A."/>
            <person name="Murat C."/>
            <person name="Tang N."/>
            <person name="Roy S."/>
            <person name="Loubradou J."/>
            <person name="Henrissat B."/>
            <person name="Grigoriev I.V."/>
            <person name="Corradi N."/>
            <person name="Roux C."/>
            <person name="Martin F.M."/>
        </authorList>
    </citation>
    <scope>NUCLEOTIDE SEQUENCE [LARGE SCALE GENOMIC DNA]</scope>
    <source>
        <strain evidence="11 12">DAOM 227022</strain>
    </source>
</reference>
<keyword evidence="5" id="KW-0029">Amino-acid transport</keyword>
<evidence type="ECO:0000256" key="9">
    <source>
        <dbReference type="SAM" id="Phobius"/>
    </source>
</evidence>
<comment type="similarity">
    <text evidence="2">Belongs to the amino acid/polyamine transporter 2 family.</text>
</comment>
<protein>
    <submittedName>
        <fullName evidence="11">Transmembrane amino acid transporter protein</fullName>
    </submittedName>
</protein>
<name>A0A397TIE5_9GLOM</name>
<feature type="transmembrane region" description="Helical" evidence="9">
    <location>
        <begin position="74"/>
        <end position="92"/>
    </location>
</feature>
<sequence length="462" mass="52096">MNNNKSKNIDGDVTINNPGKSRTSSNFNPERRQRGLNNGRDYTSDENERTPLISHPVEDALDFMYLGKSTVKQTIFNAVNMLMGIAILSLPLSFKYAGWFFGILIFLYCLIQTNYTAKTMKKCLDIDHRCLTYADFASLAFGKKGRLIMGGIFLMDLFNATVALIILAGDSLHTLFPHVELVQLKLIVFFIITPFTWMPIHILSHVSIFGIIAALSLTSVVLIDGFTRFEPPGSLLAPMDTYFFPSNWKTLPIAFGLINAGFTGHAVFPSLYRDMAKPESYNFMVNCSYSITSIIYITVAAAGYIMFGSETMEEITLNIMSTPGYNVLLNSIVIWFVVINPLSKYPLMLTPINMSVEVGFFTMFPLGKISRVFYTIISRTFLSFVIVYTAIVFPEFDRAMSLLGSLFSFLISAIFPLLCYLKLFGRQLSNSELIWCMILLIMSSIMATIGTVWTFFPREWLD</sequence>
<evidence type="ECO:0000259" key="10">
    <source>
        <dbReference type="Pfam" id="PF01490"/>
    </source>
</evidence>
<dbReference type="InterPro" id="IPR013057">
    <property type="entry name" value="AA_transpt_TM"/>
</dbReference>
<dbReference type="AlphaFoldDB" id="A0A397TIE5"/>
<comment type="caution">
    <text evidence="11">The sequence shown here is derived from an EMBL/GenBank/DDBJ whole genome shotgun (WGS) entry which is preliminary data.</text>
</comment>
<organism evidence="11 12">
    <name type="scientific">Glomus cerebriforme</name>
    <dbReference type="NCBI Taxonomy" id="658196"/>
    <lineage>
        <taxon>Eukaryota</taxon>
        <taxon>Fungi</taxon>
        <taxon>Fungi incertae sedis</taxon>
        <taxon>Mucoromycota</taxon>
        <taxon>Glomeromycotina</taxon>
        <taxon>Glomeromycetes</taxon>
        <taxon>Glomerales</taxon>
        <taxon>Glomeraceae</taxon>
        <taxon>Glomus</taxon>
    </lineage>
</organism>
<evidence type="ECO:0000256" key="7">
    <source>
        <dbReference type="ARBA" id="ARBA00023136"/>
    </source>
</evidence>